<feature type="domain" description="Topo IA-type catalytic" evidence="8">
    <location>
        <begin position="94"/>
        <end position="458"/>
    </location>
</feature>
<dbReference type="Gene3D" id="3.20.20.140">
    <property type="entry name" value="Metal-dependent hydrolases"/>
    <property type="match status" value="1"/>
</dbReference>
<organism evidence="9 10">
    <name type="scientific">Funneliformis geosporum</name>
    <dbReference type="NCBI Taxonomy" id="1117311"/>
    <lineage>
        <taxon>Eukaryota</taxon>
        <taxon>Fungi</taxon>
        <taxon>Fungi incertae sedis</taxon>
        <taxon>Mucoromycota</taxon>
        <taxon>Glomeromycotina</taxon>
        <taxon>Glomeromycetes</taxon>
        <taxon>Glomerales</taxon>
        <taxon>Glomeraceae</taxon>
        <taxon>Funneliformis</taxon>
    </lineage>
</organism>
<evidence type="ECO:0000259" key="8">
    <source>
        <dbReference type="PROSITE" id="PS52039"/>
    </source>
</evidence>
<evidence type="ECO:0000259" key="7">
    <source>
        <dbReference type="PROSITE" id="PS50880"/>
    </source>
</evidence>
<dbReference type="GO" id="GO:0008408">
    <property type="term" value="F:3'-5' exonuclease activity"/>
    <property type="evidence" value="ECO:0007669"/>
    <property type="project" value="InterPro"/>
</dbReference>
<evidence type="ECO:0000313" key="10">
    <source>
        <dbReference type="Proteomes" id="UP001153678"/>
    </source>
</evidence>
<dbReference type="GO" id="GO:0006265">
    <property type="term" value="P:DNA topological change"/>
    <property type="evidence" value="ECO:0007669"/>
    <property type="project" value="InterPro"/>
</dbReference>
<dbReference type="InterPro" id="IPR006171">
    <property type="entry name" value="TOPRIM_dom"/>
</dbReference>
<dbReference type="InterPro" id="IPR013497">
    <property type="entry name" value="Topo_IA_cen"/>
</dbReference>
<dbReference type="InterPro" id="IPR000380">
    <property type="entry name" value="Topo_IA"/>
</dbReference>
<dbReference type="AlphaFoldDB" id="A0A9W4SZY7"/>
<evidence type="ECO:0000313" key="9">
    <source>
        <dbReference type="EMBL" id="CAI2187465.1"/>
    </source>
</evidence>
<evidence type="ECO:0000256" key="5">
    <source>
        <dbReference type="ARBA" id="ARBA00023125"/>
    </source>
</evidence>
<evidence type="ECO:0000256" key="1">
    <source>
        <dbReference type="ARBA" id="ARBA00000213"/>
    </source>
</evidence>
<dbReference type="PROSITE" id="PS50880">
    <property type="entry name" value="TOPRIM"/>
    <property type="match status" value="1"/>
</dbReference>
<dbReference type="OrthoDB" id="2324630at2759"/>
<dbReference type="EC" id="5.6.2.1" evidence="3"/>
<dbReference type="Pfam" id="PF02811">
    <property type="entry name" value="PHP"/>
    <property type="match status" value="1"/>
</dbReference>
<dbReference type="GO" id="GO:0006260">
    <property type="term" value="P:DNA replication"/>
    <property type="evidence" value="ECO:0007669"/>
    <property type="project" value="InterPro"/>
</dbReference>
<dbReference type="InterPro" id="IPR013824">
    <property type="entry name" value="Topo_IA_cen_sub1"/>
</dbReference>
<keyword evidence="4" id="KW-0799">Topoisomerase</keyword>
<evidence type="ECO:0000256" key="4">
    <source>
        <dbReference type="ARBA" id="ARBA00023029"/>
    </source>
</evidence>
<sequence>DNYVIFATSGHLQELKKSGVYNLGVNLESFEPTYEVIPGKENLITTDPDREGEAIAQEVVLLLELSPEQYHRLLFYEITPRNINEALSKPLEVNSNLVEAQVSRQVLDRMIGFCLSTILRKKLQAVSAGRVQSVVLKLIVEREFLIKSYEKKKVYIICGTCQVKEKKAILKQINDSGELIIYKNKNEAEEVKNKLGTIFQLVNKKEEQKFIFPKQPLITSLLLFEAKSQLGFSKKEKKSNVQDAHESIHPTYLEYHPEEIKISLTEEEYQLYRLIFNHTLASLMSPAKVNKITYTFSNNNYLFATSERICQFAGFLICSLEIYLSTYNVKLKSELVNFSQLEAKKIEVQEYTENKPVRYNEGSIVQELEKLGIGRPSTYNTFGRILLKRNYAEQDKKGHFIPTELGISVNKWLQEKFGSLINENYTAALESELDKISQGNNDYYHFIKNFWENFSLSLKKLPQLVNLASENKLKYLAIADYYPYEIVKFFKQCKEKEIKPIWGIKVFFREKSEEKKYSATIYPKNNKGYKEVMQKLFAPDSPVDRTFSLDFLLSSLTLRKDKEEKYQKTLEKELKIIEKFNYVDYLLIFSDAVNHLKKKNIIVGPGRGSAASSLITYLLGITSIDPLQHNLFFERFLNEKRKTLPDIDLDVEDQEEIFNYLQQKYPKKQKLPKFFGIENLYYDTSIHPAGVIISEQSLVGNIPLKLEKNFLLALFEEESFSQLGFKKYDFLSLKETLKLLNNFLITGIFQLDTSSSRILFNKFRPQNFAELILFLALNRPGTKKKVEEISQKKLAKSNSIFTSSAIKAILSETYDSIIFEEQMSQIFSLVYDCSFADAEIKRRELKEKGLEKDFLSKAGGKMSSYESKLIYHQITATVGYTFNKSHAVAYGYLTYYLAYLKANFFSELIVYLLNKGKEKSLSYLQEAFFYNFQIKAPDINYSELN</sequence>
<dbReference type="Pfam" id="PF07733">
    <property type="entry name" value="DNA_pol3_alpha"/>
    <property type="match status" value="1"/>
</dbReference>
<keyword evidence="5" id="KW-0238">DNA-binding</keyword>
<dbReference type="InterPro" id="IPR011708">
    <property type="entry name" value="DNA_pol3_alpha_NTPase_dom"/>
</dbReference>
<dbReference type="PANTHER" id="PTHR42785">
    <property type="entry name" value="DNA TOPOISOMERASE, TYPE IA, CORE"/>
    <property type="match status" value="1"/>
</dbReference>
<dbReference type="SMART" id="SM00436">
    <property type="entry name" value="TOP1Bc"/>
    <property type="match status" value="1"/>
</dbReference>
<dbReference type="EMBL" id="CAMKVN010004647">
    <property type="protein sequence ID" value="CAI2187465.1"/>
    <property type="molecule type" value="Genomic_DNA"/>
</dbReference>
<reference evidence="9" key="1">
    <citation type="submission" date="2022-08" db="EMBL/GenBank/DDBJ databases">
        <authorList>
            <person name="Kallberg Y."/>
            <person name="Tangrot J."/>
            <person name="Rosling A."/>
        </authorList>
    </citation>
    <scope>NUCLEOTIDE SEQUENCE</scope>
    <source>
        <strain evidence="9">Wild A</strain>
    </source>
</reference>
<dbReference type="PROSITE" id="PS52039">
    <property type="entry name" value="TOPO_IA_2"/>
    <property type="match status" value="1"/>
</dbReference>
<dbReference type="InterPro" id="IPR013826">
    <property type="entry name" value="Topo_IA_cen_sub3"/>
</dbReference>
<gene>
    <name evidence="9" type="ORF">FWILDA_LOCUS13094</name>
</gene>
<evidence type="ECO:0000256" key="2">
    <source>
        <dbReference type="ARBA" id="ARBA00009446"/>
    </source>
</evidence>
<comment type="caution">
    <text evidence="9">The sequence shown here is derived from an EMBL/GenBank/DDBJ whole genome shotgun (WGS) entry which is preliminary data.</text>
</comment>
<protein>
    <recommendedName>
        <fullName evidence="3">DNA topoisomerase</fullName>
        <ecNumber evidence="3">5.6.2.1</ecNumber>
    </recommendedName>
</protein>
<dbReference type="InterPro" id="IPR013825">
    <property type="entry name" value="Topo_IA_cen_sub2"/>
</dbReference>
<name>A0A9W4SZY7_9GLOM</name>
<dbReference type="Pfam" id="PF01131">
    <property type="entry name" value="Topoisom_bac"/>
    <property type="match status" value="2"/>
</dbReference>
<comment type="catalytic activity">
    <reaction evidence="1">
        <text>ATP-independent breakage of single-stranded DNA, followed by passage and rejoining.</text>
        <dbReference type="EC" id="5.6.2.1"/>
    </reaction>
</comment>
<dbReference type="InterPro" id="IPR004013">
    <property type="entry name" value="PHP_dom"/>
</dbReference>
<accession>A0A9W4SZY7</accession>
<dbReference type="InterPro" id="IPR023405">
    <property type="entry name" value="Topo_IA_core_domain"/>
</dbReference>
<dbReference type="Pfam" id="PF17657">
    <property type="entry name" value="DNA_pol3_finger"/>
    <property type="match status" value="1"/>
</dbReference>
<proteinExistence type="inferred from homology"/>
<dbReference type="SUPFAM" id="SSF56712">
    <property type="entry name" value="Prokaryotic type I DNA topoisomerase"/>
    <property type="match status" value="1"/>
</dbReference>
<dbReference type="PRINTS" id="PR00417">
    <property type="entry name" value="PRTPISMRASEI"/>
</dbReference>
<keyword evidence="10" id="KW-1185">Reference proteome</keyword>
<dbReference type="Gene3D" id="3.40.50.140">
    <property type="match status" value="1"/>
</dbReference>
<keyword evidence="6" id="KW-0413">Isomerase</keyword>
<evidence type="ECO:0000256" key="3">
    <source>
        <dbReference type="ARBA" id="ARBA00012891"/>
    </source>
</evidence>
<dbReference type="Gene3D" id="2.70.20.10">
    <property type="entry name" value="Topoisomerase I, domain 3"/>
    <property type="match status" value="2"/>
</dbReference>
<dbReference type="Gene3D" id="1.10.460.10">
    <property type="entry name" value="Topoisomerase I, domain 2"/>
    <property type="match status" value="2"/>
</dbReference>
<dbReference type="Gene3D" id="1.10.290.10">
    <property type="entry name" value="Topoisomerase I, domain 4"/>
    <property type="match status" value="2"/>
</dbReference>
<dbReference type="SMART" id="SM00437">
    <property type="entry name" value="TOP1Ac"/>
    <property type="match status" value="1"/>
</dbReference>
<dbReference type="GO" id="GO:0003677">
    <property type="term" value="F:DNA binding"/>
    <property type="evidence" value="ECO:0007669"/>
    <property type="project" value="UniProtKB-KW"/>
</dbReference>
<comment type="similarity">
    <text evidence="2">Belongs to the type IA topoisomerase family.</text>
</comment>
<dbReference type="InterPro" id="IPR003601">
    <property type="entry name" value="Topo_IA_2"/>
</dbReference>
<dbReference type="InterPro" id="IPR003602">
    <property type="entry name" value="Topo_IA_DNA-bd_dom"/>
</dbReference>
<dbReference type="Proteomes" id="UP001153678">
    <property type="component" value="Unassembled WGS sequence"/>
</dbReference>
<feature type="domain" description="Toprim" evidence="7">
    <location>
        <begin position="1"/>
        <end position="78"/>
    </location>
</feature>
<feature type="non-terminal residue" evidence="9">
    <location>
        <position position="945"/>
    </location>
</feature>
<dbReference type="InterPro" id="IPR040982">
    <property type="entry name" value="DNA_pol3_finger"/>
</dbReference>
<dbReference type="GO" id="GO:0003917">
    <property type="term" value="F:DNA topoisomerase type I (single strand cut, ATP-independent) activity"/>
    <property type="evidence" value="ECO:0007669"/>
    <property type="project" value="UniProtKB-EC"/>
</dbReference>
<evidence type="ECO:0000256" key="6">
    <source>
        <dbReference type="ARBA" id="ARBA00023235"/>
    </source>
</evidence>
<dbReference type="PANTHER" id="PTHR42785:SF1">
    <property type="entry name" value="DNA TOPOISOMERASE"/>
    <property type="match status" value="1"/>
</dbReference>